<reference evidence="5 9" key="1">
    <citation type="submission" date="2019-12" db="EMBL/GenBank/DDBJ databases">
        <title>Genomic-based taxomic classification of the family Erythrobacteraceae.</title>
        <authorList>
            <person name="Xu L."/>
        </authorList>
    </citation>
    <scope>NUCLEOTIDE SEQUENCE [LARGE SCALE GENOMIC DNA]</scope>
    <source>
        <strain evidence="5 9">CGMCC 1.8703</strain>
    </source>
</reference>
<dbReference type="SUPFAM" id="SSF52172">
    <property type="entry name" value="CheY-like"/>
    <property type="match status" value="1"/>
</dbReference>
<proteinExistence type="predicted"/>
<accession>A0A6I4UEV4</accession>
<dbReference type="EMBL" id="JAUSWK010000005">
    <property type="protein sequence ID" value="MDQ0567297.1"/>
    <property type="molecule type" value="Genomic_DNA"/>
</dbReference>
<evidence type="ECO:0000259" key="3">
    <source>
        <dbReference type="PROSITE" id="PS50110"/>
    </source>
</evidence>
<keyword evidence="1 2" id="KW-0597">Phosphoprotein</keyword>
<evidence type="ECO:0000313" key="9">
    <source>
        <dbReference type="Proteomes" id="UP000439914"/>
    </source>
</evidence>
<dbReference type="EMBL" id="WTYG01000019">
    <property type="protein sequence ID" value="MXP36983.1"/>
    <property type="molecule type" value="Genomic_DNA"/>
</dbReference>
<dbReference type="Proteomes" id="UP000439914">
    <property type="component" value="Unassembled WGS sequence"/>
</dbReference>
<evidence type="ECO:0000313" key="4">
    <source>
        <dbReference type="EMBL" id="MDQ0567297.1"/>
    </source>
</evidence>
<dbReference type="PANTHER" id="PTHR44591:SF23">
    <property type="entry name" value="CHEY SUBFAMILY"/>
    <property type="match status" value="1"/>
</dbReference>
<dbReference type="Pfam" id="PF00072">
    <property type="entry name" value="Response_reg"/>
    <property type="match status" value="1"/>
</dbReference>
<dbReference type="EMBL" id="WTYG01000016">
    <property type="protein sequence ID" value="MXP36975.1"/>
    <property type="molecule type" value="Genomic_DNA"/>
</dbReference>
<dbReference type="RefSeq" id="WP_160767622.1">
    <property type="nucleotide sequence ID" value="NZ_JAUSWK010000005.1"/>
</dbReference>
<evidence type="ECO:0000313" key="5">
    <source>
        <dbReference type="EMBL" id="MXP36966.1"/>
    </source>
</evidence>
<name>A0A6I4UEV4_9SPHN</name>
<evidence type="ECO:0000313" key="8">
    <source>
        <dbReference type="EMBL" id="MXP36990.1"/>
    </source>
</evidence>
<dbReference type="AlphaFoldDB" id="A0A6I4UEV4"/>
<sequence>MKILIVEDEALVAMNMQDVLEAQGHQVIKIADDEESAILAAIHYKPDLALVDMRLSGGGCGLVVARQMHDIGVAVLFATGNCPGPDHGEIALGCLHKPLSDNQLIAGVLVANALQNRSANPPPIPAGMHLYR</sequence>
<feature type="modified residue" description="4-aspartylphosphate" evidence="2">
    <location>
        <position position="52"/>
    </location>
</feature>
<dbReference type="Proteomes" id="UP001238601">
    <property type="component" value="Unassembled WGS sequence"/>
</dbReference>
<evidence type="ECO:0000313" key="7">
    <source>
        <dbReference type="EMBL" id="MXP36983.1"/>
    </source>
</evidence>
<dbReference type="EMBL" id="WTYG01000015">
    <property type="protein sequence ID" value="MXP36966.1"/>
    <property type="molecule type" value="Genomic_DNA"/>
</dbReference>
<comment type="caution">
    <text evidence="5">The sequence shown here is derived from an EMBL/GenBank/DDBJ whole genome shotgun (WGS) entry which is preliminary data.</text>
</comment>
<evidence type="ECO:0000313" key="6">
    <source>
        <dbReference type="EMBL" id="MXP36975.1"/>
    </source>
</evidence>
<organism evidence="5 9">
    <name type="scientific">Qipengyuania citrea</name>
    <dbReference type="NCBI Taxonomy" id="225971"/>
    <lineage>
        <taxon>Bacteria</taxon>
        <taxon>Pseudomonadati</taxon>
        <taxon>Pseudomonadota</taxon>
        <taxon>Alphaproteobacteria</taxon>
        <taxon>Sphingomonadales</taxon>
        <taxon>Erythrobacteraceae</taxon>
        <taxon>Qipengyuania</taxon>
    </lineage>
</organism>
<protein>
    <submittedName>
        <fullName evidence="4">CheY-like chemotaxis protein</fullName>
    </submittedName>
    <submittedName>
        <fullName evidence="5">Response regulator</fullName>
    </submittedName>
</protein>
<dbReference type="EMBL" id="WTYG01000020">
    <property type="protein sequence ID" value="MXP36990.1"/>
    <property type="molecule type" value="Genomic_DNA"/>
</dbReference>
<evidence type="ECO:0000256" key="2">
    <source>
        <dbReference type="PROSITE-ProRule" id="PRU00169"/>
    </source>
</evidence>
<evidence type="ECO:0000256" key="1">
    <source>
        <dbReference type="ARBA" id="ARBA00022553"/>
    </source>
</evidence>
<dbReference type="InterPro" id="IPR050595">
    <property type="entry name" value="Bact_response_regulator"/>
</dbReference>
<reference evidence="4 10" key="2">
    <citation type="submission" date="2023-07" db="EMBL/GenBank/DDBJ databases">
        <title>Genomic Encyclopedia of Type Strains, Phase IV (KMG-IV): sequencing the most valuable type-strain genomes for metagenomic binning, comparative biology and taxonomic classification.</title>
        <authorList>
            <person name="Goeker M."/>
        </authorList>
    </citation>
    <scope>NUCLEOTIDE SEQUENCE [LARGE SCALE GENOMIC DNA]</scope>
    <source>
        <strain evidence="4 10">DSM 14432</strain>
    </source>
</reference>
<dbReference type="PROSITE" id="PS50110">
    <property type="entry name" value="RESPONSE_REGULATORY"/>
    <property type="match status" value="1"/>
</dbReference>
<gene>
    <name evidence="5" type="ORF">GRI55_14630</name>
    <name evidence="6" type="ORF">GRI55_14675</name>
    <name evidence="7" type="ORF">GRI55_14730</name>
    <name evidence="8" type="ORF">GRI55_14765</name>
    <name evidence="4" type="ORF">QOZ97_002852</name>
</gene>
<dbReference type="InterPro" id="IPR001789">
    <property type="entry name" value="Sig_transdc_resp-reg_receiver"/>
</dbReference>
<dbReference type="InterPro" id="IPR011006">
    <property type="entry name" value="CheY-like_superfamily"/>
</dbReference>
<keyword evidence="10" id="KW-1185">Reference proteome</keyword>
<dbReference type="Gene3D" id="3.40.50.2300">
    <property type="match status" value="1"/>
</dbReference>
<dbReference type="SMART" id="SM00448">
    <property type="entry name" value="REC"/>
    <property type="match status" value="1"/>
</dbReference>
<feature type="domain" description="Response regulatory" evidence="3">
    <location>
        <begin position="2"/>
        <end position="112"/>
    </location>
</feature>
<dbReference type="GO" id="GO:0000160">
    <property type="term" value="P:phosphorelay signal transduction system"/>
    <property type="evidence" value="ECO:0007669"/>
    <property type="project" value="InterPro"/>
</dbReference>
<dbReference type="PANTHER" id="PTHR44591">
    <property type="entry name" value="STRESS RESPONSE REGULATOR PROTEIN 1"/>
    <property type="match status" value="1"/>
</dbReference>
<evidence type="ECO:0000313" key="10">
    <source>
        <dbReference type="Proteomes" id="UP001238601"/>
    </source>
</evidence>
<dbReference type="GeneID" id="93687663"/>